<feature type="compositionally biased region" description="Basic and acidic residues" evidence="2">
    <location>
        <begin position="57"/>
        <end position="67"/>
    </location>
</feature>
<dbReference type="EMBL" id="JACMSC010000014">
    <property type="protein sequence ID" value="KAG6490944.1"/>
    <property type="molecule type" value="Genomic_DNA"/>
</dbReference>
<feature type="region of interest" description="Disordered" evidence="2">
    <location>
        <begin position="1270"/>
        <end position="1295"/>
    </location>
</feature>
<keyword evidence="3" id="KW-0812">Transmembrane</keyword>
<keyword evidence="3" id="KW-0472">Membrane</keyword>
<organism evidence="4 5">
    <name type="scientific">Zingiber officinale</name>
    <name type="common">Ginger</name>
    <name type="synonym">Amomum zingiber</name>
    <dbReference type="NCBI Taxonomy" id="94328"/>
    <lineage>
        <taxon>Eukaryota</taxon>
        <taxon>Viridiplantae</taxon>
        <taxon>Streptophyta</taxon>
        <taxon>Embryophyta</taxon>
        <taxon>Tracheophyta</taxon>
        <taxon>Spermatophyta</taxon>
        <taxon>Magnoliopsida</taxon>
        <taxon>Liliopsida</taxon>
        <taxon>Zingiberales</taxon>
        <taxon>Zingiberaceae</taxon>
        <taxon>Zingiber</taxon>
    </lineage>
</organism>
<feature type="coiled-coil region" evidence="1">
    <location>
        <begin position="768"/>
        <end position="889"/>
    </location>
</feature>
<reference evidence="4 5" key="1">
    <citation type="submission" date="2020-08" db="EMBL/GenBank/DDBJ databases">
        <title>Plant Genome Project.</title>
        <authorList>
            <person name="Zhang R.-G."/>
        </authorList>
    </citation>
    <scope>NUCLEOTIDE SEQUENCE [LARGE SCALE GENOMIC DNA]</scope>
    <source>
        <tissue evidence="4">Rhizome</tissue>
    </source>
</reference>
<dbReference type="PANTHER" id="PTHR43939">
    <property type="entry name" value="COILED-COIL DOMAIN-CONTAINING PROTEIN 158"/>
    <property type="match status" value="1"/>
</dbReference>
<protein>
    <submittedName>
        <fullName evidence="4">Uncharacterized protein</fullName>
    </submittedName>
</protein>
<feature type="coiled-coil region" evidence="1">
    <location>
        <begin position="1557"/>
        <end position="1591"/>
    </location>
</feature>
<feature type="coiled-coil region" evidence="1">
    <location>
        <begin position="1360"/>
        <end position="1387"/>
    </location>
</feature>
<feature type="compositionally biased region" description="Polar residues" evidence="2">
    <location>
        <begin position="96"/>
        <end position="106"/>
    </location>
</feature>
<dbReference type="OrthoDB" id="10255522at2759"/>
<feature type="transmembrane region" description="Helical" evidence="3">
    <location>
        <begin position="1716"/>
        <end position="1733"/>
    </location>
</feature>
<accession>A0A8J5G3N8</accession>
<feature type="coiled-coil region" evidence="1">
    <location>
        <begin position="929"/>
        <end position="1047"/>
    </location>
</feature>
<keyword evidence="3" id="KW-1133">Transmembrane helix</keyword>
<comment type="caution">
    <text evidence="4">The sequence shown here is derived from an EMBL/GenBank/DDBJ whole genome shotgun (WGS) entry which is preliminary data.</text>
</comment>
<keyword evidence="1" id="KW-0175">Coiled coil</keyword>
<dbReference type="PANTHER" id="PTHR43939:SF68">
    <property type="entry name" value="CENTROSOMAL PROTEIN OF 290 KDA-LIKE"/>
    <property type="match status" value="1"/>
</dbReference>
<feature type="compositionally biased region" description="Low complexity" evidence="2">
    <location>
        <begin position="35"/>
        <end position="46"/>
    </location>
</feature>
<evidence type="ECO:0000256" key="2">
    <source>
        <dbReference type="SAM" id="MobiDB-lite"/>
    </source>
</evidence>
<keyword evidence="5" id="KW-1185">Reference proteome</keyword>
<gene>
    <name evidence="4" type="ORF">ZIOFF_052276</name>
</gene>
<feature type="coiled-coil region" evidence="1">
    <location>
        <begin position="654"/>
        <end position="688"/>
    </location>
</feature>
<evidence type="ECO:0000313" key="4">
    <source>
        <dbReference type="EMBL" id="KAG6490944.1"/>
    </source>
</evidence>
<feature type="coiled-coil region" evidence="1">
    <location>
        <begin position="367"/>
        <end position="520"/>
    </location>
</feature>
<dbReference type="Proteomes" id="UP000734854">
    <property type="component" value="Unassembled WGS sequence"/>
</dbReference>
<feature type="coiled-coil region" evidence="1">
    <location>
        <begin position="1487"/>
        <end position="1514"/>
    </location>
</feature>
<sequence>MPDRSDYDSSPKSQSSSSGEEVRPLPDPGSPSNAQQSSDESGSSDGVLVDLPGQTDQDSRSVRRDPDTGILVNIDGSMQESTDESGREEAFEDASDNLSSTASSRSVGLEESMAVIEIGERSGNRLVDEELARVQARLEETIAECRKYKEERETFGKEISTVLQNLQDIVDQHALLAAGKNNDSVGLPHIEAIESDDRALASPTPLHFMLDGCSKLLADLKTILGERIDSESKIRELHAALNAKDQEIEDLNVQISESSVSRDIIISYLNSFEETRLKTVEESTNLVTKRLLDSLGPVVGQDVSAEDSSIDSLSLVEKNTLLLIEKHSKFLSEIHQLKQCLAECKPAFAAIQDENLGNAFSLAREELLESKRNEANLLDSIKKHEEEKERLFEQVEKIKENLETAHLETNKTKAELEQAENKYMITKEKLSMAVTKGKSLVQHRDALKQSLAEKTSELEKCIEELQQKSEVLHATEASLDELKQLLYQRTNDLEKCLEELQNKTIKLETAKVSIEDLNAKYITVSSLQESLSQRNKCLLDIEDTMSLTDLPQEVLSMEIIDRVRWFINQKATTDIIVLENRKVRDALLSIELPEDVSSSELDYQINWLVREFTRAQDDNGQLQDEISSARIVTASQQSEMLVAHKGIDSLELYLIEEKLEKEIIHNELKELQCEYDDMVQRLSVLSSDRDLLLKALLELAENTLDCQLPVDISSTVDRCVIKISEKMASSLTGIEQIERMQCILYLIDQESKLYEQILDDEMLERSASTRLSNELTRLSNEAAILKHEKESMKKEIERVEEKNSLLREKLSMAVKKGKGLVQEREGLKTALEEKTFEIEKLKLDLQLKDGTINECQEQINKLSTNIMHIQKLEASIASLKSERDQSQQSLHESSTKLDTLATCIEKIIVPTETGFEGPLEKVNWISEYIQQSEVSKSHALEELDKLNEEASLQARRLSDAIETIKELEEEKSKTDNNISLIFEEKNAIQLSKVSVEQELKKLKEEVDFSSSKLSEAYATIKLLEDDLAKAEKHISQFQTDRSNLEAKSEREIFELNVKLTECREKLLESHGNMEKYLAETNSIVGHLIMFIKDKTLLSIIAEESSKSIDGFRKMKSVIKDMHTYFASKGMQTLTDLEDAAAFEEIPLPETDSFTNNCNAVFEEMCAIDREDVPDLTRLVAGLHAQVELLGNYFRTFFKELEKHIASILQGLQVTRDEFVHVLELSDSLKLDTYKLEAHNNAQAEKLVSLQKGLTMLFSACNDATRELAELSDSGDSSSGTVSASHKESFSGGTEEDVDCYPKVVDSLLFSVNKIKSKVQQLLNAEKVWLTSVDDAKNKFKEAELIAKTSVEERMISQERVSILERDVEALNGLCNDLKTKIENDQAKEDLLRDKEELLTKQQHALDRGINAQVLSESQISALMDKVNKLKIPYVESGTLDVGVHFSDFVEKLFFIVDKVNEMQQKTEVLSNEKEDMHLILASHVREIQLLKKAIEENNSRFQELELKKNDLLEISVDLERIIKKLGGYDALQDQKSLSGKLLITMLDRLITASLLESEKLRSRAQEFEAKLQAKDDLIHELSNKVKTLEDSIHARSLQLEITKERTVFEATPSKMGPEISEIEDAGPLGKNTKLPISTAAQLRTMRKGSDDHLVLNIDSGSDDSVVAAESDAKGHVFKSLNTSGLIPRQGKLIADRLDSIWVSGGQLLMRRPGARLGLMAYMFFMHLWLLGVIL</sequence>
<evidence type="ECO:0000256" key="1">
    <source>
        <dbReference type="SAM" id="Coils"/>
    </source>
</evidence>
<feature type="coiled-coil region" evidence="1">
    <location>
        <begin position="124"/>
        <end position="158"/>
    </location>
</feature>
<feature type="region of interest" description="Disordered" evidence="2">
    <location>
        <begin position="1"/>
        <end position="107"/>
    </location>
</feature>
<evidence type="ECO:0000313" key="5">
    <source>
        <dbReference type="Proteomes" id="UP000734854"/>
    </source>
</evidence>
<proteinExistence type="predicted"/>
<evidence type="ECO:0000256" key="3">
    <source>
        <dbReference type="SAM" id="Phobius"/>
    </source>
</evidence>
<name>A0A8J5G3N8_ZINOF</name>
<feature type="compositionally biased region" description="Low complexity" evidence="2">
    <location>
        <begin position="1270"/>
        <end position="1283"/>
    </location>
</feature>